<gene>
    <name evidence="2" type="ORF">ANE_LOCUS16866</name>
</gene>
<evidence type="ECO:0000313" key="3">
    <source>
        <dbReference type="Proteomes" id="UP000489600"/>
    </source>
</evidence>
<reference evidence="2" key="1">
    <citation type="submission" date="2019-07" db="EMBL/GenBank/DDBJ databases">
        <authorList>
            <person name="Dittberner H."/>
        </authorList>
    </citation>
    <scope>NUCLEOTIDE SEQUENCE [LARGE SCALE GENOMIC DNA]</scope>
</reference>
<dbReference type="AlphaFoldDB" id="A0A565BYE7"/>
<protein>
    <submittedName>
        <fullName evidence="2">Uncharacterized protein</fullName>
    </submittedName>
</protein>
<dbReference type="EMBL" id="CABITT030000005">
    <property type="protein sequence ID" value="VVB06422.1"/>
    <property type="molecule type" value="Genomic_DNA"/>
</dbReference>
<feature type="region of interest" description="Disordered" evidence="1">
    <location>
        <begin position="11"/>
        <end position="45"/>
    </location>
</feature>
<organism evidence="2 3">
    <name type="scientific">Arabis nemorensis</name>
    <dbReference type="NCBI Taxonomy" id="586526"/>
    <lineage>
        <taxon>Eukaryota</taxon>
        <taxon>Viridiplantae</taxon>
        <taxon>Streptophyta</taxon>
        <taxon>Embryophyta</taxon>
        <taxon>Tracheophyta</taxon>
        <taxon>Spermatophyta</taxon>
        <taxon>Magnoliopsida</taxon>
        <taxon>eudicotyledons</taxon>
        <taxon>Gunneridae</taxon>
        <taxon>Pentapetalae</taxon>
        <taxon>rosids</taxon>
        <taxon>malvids</taxon>
        <taxon>Brassicales</taxon>
        <taxon>Brassicaceae</taxon>
        <taxon>Arabideae</taxon>
        <taxon>Arabis</taxon>
    </lineage>
</organism>
<dbReference type="Proteomes" id="UP000489600">
    <property type="component" value="Unassembled WGS sequence"/>
</dbReference>
<feature type="compositionally biased region" description="Basic and acidic residues" evidence="1">
    <location>
        <begin position="17"/>
        <end position="27"/>
    </location>
</feature>
<feature type="compositionally biased region" description="Polar residues" evidence="1">
    <location>
        <begin position="32"/>
        <end position="45"/>
    </location>
</feature>
<evidence type="ECO:0000313" key="2">
    <source>
        <dbReference type="EMBL" id="VVB06422.1"/>
    </source>
</evidence>
<name>A0A565BYE7_9BRAS</name>
<sequence>MLEDEKALFRAARHKAPTRESEARFDLPRVSGAQSTRDNTFGQQNRPRFEALLQDFTNNLM</sequence>
<comment type="caution">
    <text evidence="2">The sequence shown here is derived from an EMBL/GenBank/DDBJ whole genome shotgun (WGS) entry which is preliminary data.</text>
</comment>
<keyword evidence="3" id="KW-1185">Reference proteome</keyword>
<accession>A0A565BYE7</accession>
<proteinExistence type="predicted"/>
<evidence type="ECO:0000256" key="1">
    <source>
        <dbReference type="SAM" id="MobiDB-lite"/>
    </source>
</evidence>